<dbReference type="PANTHER" id="PTHR11306:SF0">
    <property type="entry name" value="PHOSPHATIDYLGLYCEROL_PHOSPHATIDYLINOSITOL TRANSFER PROTEIN"/>
    <property type="match status" value="1"/>
</dbReference>
<dbReference type="InterPro" id="IPR014756">
    <property type="entry name" value="Ig_E-set"/>
</dbReference>
<dbReference type="CDD" id="cd00917">
    <property type="entry name" value="PG-PI_TP"/>
    <property type="match status" value="1"/>
</dbReference>
<keyword evidence="6 8" id="KW-0732">Signal</keyword>
<evidence type="ECO:0000256" key="3">
    <source>
        <dbReference type="ARBA" id="ARBA00011245"/>
    </source>
</evidence>
<keyword evidence="11" id="KW-1185">Reference proteome</keyword>
<evidence type="ECO:0000256" key="6">
    <source>
        <dbReference type="ARBA" id="ARBA00022729"/>
    </source>
</evidence>
<sequence length="201" mass="21592">MPSLAKAIWGLFATSALQVTQNFNLAHGPNQDLLAAAQQAFIEPSSSVPASQPISALDGGGKAWTWKACAQDPNSPAPVVDLHTVNVSPDPPQAGKNMTVQATGTVRSKIDEGAYGVVDVKIGFIRLLHRQIDICEQARENGAEVQCPVEAGDYDISQTVELPSPIPPEIHEAQFGIHFDGFTSNDEPLLCLDLTVDFRRH</sequence>
<dbReference type="InterPro" id="IPR036846">
    <property type="entry name" value="GM2-AP_sf"/>
</dbReference>
<dbReference type="SUPFAM" id="SSF81296">
    <property type="entry name" value="E set domains"/>
    <property type="match status" value="1"/>
</dbReference>
<accession>A0AAN6JR49</accession>
<dbReference type="EMBL" id="JAPDMZ010000093">
    <property type="protein sequence ID" value="KAK0550399.1"/>
    <property type="molecule type" value="Genomic_DNA"/>
</dbReference>
<evidence type="ECO:0000256" key="2">
    <source>
        <dbReference type="ARBA" id="ARBA00006370"/>
    </source>
</evidence>
<reference evidence="10" key="1">
    <citation type="journal article" date="2023" name="PhytoFront">
        <title>Draft Genome Resources of Seven Strains of Tilletia horrida, Causal Agent of Kernel Smut of Rice.</title>
        <authorList>
            <person name="Khanal S."/>
            <person name="Antony Babu S."/>
            <person name="Zhou X.G."/>
        </authorList>
    </citation>
    <scope>NUCLEOTIDE SEQUENCE</scope>
    <source>
        <strain evidence="10">TX6</strain>
    </source>
</reference>
<comment type="similarity">
    <text evidence="2">Belongs to the NPC2 family.</text>
</comment>
<comment type="caution">
    <text evidence="10">The sequence shown here is derived from an EMBL/GenBank/DDBJ whole genome shotgun (WGS) entry which is preliminary data.</text>
</comment>
<dbReference type="InterPro" id="IPR033917">
    <property type="entry name" value="ML_PG-PI_TP"/>
</dbReference>
<evidence type="ECO:0000313" key="11">
    <source>
        <dbReference type="Proteomes" id="UP001176517"/>
    </source>
</evidence>
<feature type="signal peptide" evidence="8">
    <location>
        <begin position="1"/>
        <end position="16"/>
    </location>
</feature>
<feature type="chain" id="PRO_5042942692" description="Phosphatidylglycerol/phosphatidylinositol transfer protein" evidence="8">
    <location>
        <begin position="17"/>
        <end position="201"/>
    </location>
</feature>
<evidence type="ECO:0000259" key="9">
    <source>
        <dbReference type="SMART" id="SM00737"/>
    </source>
</evidence>
<protein>
    <recommendedName>
        <fullName evidence="4">Phosphatidylglycerol/phosphatidylinositol transfer protein</fullName>
    </recommendedName>
</protein>
<dbReference type="InterPro" id="IPR003172">
    <property type="entry name" value="ML_dom"/>
</dbReference>
<proteinExistence type="inferred from homology"/>
<dbReference type="AlphaFoldDB" id="A0AAN6JR49"/>
<evidence type="ECO:0000256" key="7">
    <source>
        <dbReference type="ARBA" id="ARBA00023055"/>
    </source>
</evidence>
<evidence type="ECO:0000256" key="8">
    <source>
        <dbReference type="SAM" id="SignalP"/>
    </source>
</evidence>
<dbReference type="InterPro" id="IPR039670">
    <property type="entry name" value="NPC2-like"/>
</dbReference>
<organism evidence="10 11">
    <name type="scientific">Tilletia horrida</name>
    <dbReference type="NCBI Taxonomy" id="155126"/>
    <lineage>
        <taxon>Eukaryota</taxon>
        <taxon>Fungi</taxon>
        <taxon>Dikarya</taxon>
        <taxon>Basidiomycota</taxon>
        <taxon>Ustilaginomycotina</taxon>
        <taxon>Exobasidiomycetes</taxon>
        <taxon>Tilletiales</taxon>
        <taxon>Tilletiaceae</taxon>
        <taxon>Tilletia</taxon>
    </lineage>
</organism>
<comment type="function">
    <text evidence="1">Catalyzes the intermembrane transfer of phosphatidylglycerol and phosphatidylinositol.</text>
</comment>
<gene>
    <name evidence="10" type="ORF">OC846_003666</name>
</gene>
<evidence type="ECO:0000313" key="10">
    <source>
        <dbReference type="EMBL" id="KAK0550399.1"/>
    </source>
</evidence>
<evidence type="ECO:0000256" key="4">
    <source>
        <dbReference type="ARBA" id="ARBA00016056"/>
    </source>
</evidence>
<comment type="subunit">
    <text evidence="3">Monomer.</text>
</comment>
<dbReference type="Proteomes" id="UP001176517">
    <property type="component" value="Unassembled WGS sequence"/>
</dbReference>
<dbReference type="GO" id="GO:0032934">
    <property type="term" value="F:sterol binding"/>
    <property type="evidence" value="ECO:0007669"/>
    <property type="project" value="InterPro"/>
</dbReference>
<evidence type="ECO:0000256" key="5">
    <source>
        <dbReference type="ARBA" id="ARBA00022448"/>
    </source>
</evidence>
<feature type="domain" description="MD-2-related lipid-recognition" evidence="9">
    <location>
        <begin position="66"/>
        <end position="196"/>
    </location>
</feature>
<dbReference type="SMART" id="SM00737">
    <property type="entry name" value="ML"/>
    <property type="match status" value="1"/>
</dbReference>
<dbReference type="PANTHER" id="PTHR11306">
    <property type="entry name" value="NIEMANN PICK TYPE C2 PROTEIN NPC2-RELATED"/>
    <property type="match status" value="1"/>
</dbReference>
<keyword evidence="5" id="KW-0813">Transport</keyword>
<dbReference type="Gene3D" id="2.70.220.10">
    <property type="entry name" value="Ganglioside GM2 activator"/>
    <property type="match status" value="1"/>
</dbReference>
<dbReference type="Pfam" id="PF02221">
    <property type="entry name" value="E1_DerP2_DerF2"/>
    <property type="match status" value="1"/>
</dbReference>
<keyword evidence="7" id="KW-0445">Lipid transport</keyword>
<evidence type="ECO:0000256" key="1">
    <source>
        <dbReference type="ARBA" id="ARBA00002053"/>
    </source>
</evidence>
<dbReference type="GO" id="GO:0032366">
    <property type="term" value="P:intracellular sterol transport"/>
    <property type="evidence" value="ECO:0007669"/>
    <property type="project" value="InterPro"/>
</dbReference>
<name>A0AAN6JR49_9BASI</name>